<proteinExistence type="predicted"/>
<dbReference type="eggNOG" id="ENOG50330CF">
    <property type="taxonomic scope" value="Bacteria"/>
</dbReference>
<dbReference type="Proteomes" id="UP000007102">
    <property type="component" value="Chromosome"/>
</dbReference>
<sequence length="100" mass="11480">MKRSSVIFLLGSVLGAGITYLATTKKEEILDKIEELQKQIKESDLPERTRNLVKEISELVNHLLKSGKEHLSEQEKRNILEEVEAKIKKLEETIHKKSEA</sequence>
<dbReference type="OrthoDB" id="15076at2"/>
<evidence type="ECO:0000256" key="1">
    <source>
        <dbReference type="SAM" id="Coils"/>
    </source>
</evidence>
<dbReference type="RefSeq" id="WP_013638559.1">
    <property type="nucleotide sequence ID" value="NC_015185.1"/>
</dbReference>
<reference evidence="2 3" key="1">
    <citation type="journal article" date="2011" name="Stand. Genomic Sci.">
        <title>Complete genome sequence of the thermophilic sulfur-reducer Desulfurobacterium thermolithotrophum type strain (BSA(T)) from a deep-sea hydrothermal vent.</title>
        <authorList>
            <person name="Goker M."/>
            <person name="Daligault H."/>
            <person name="Mwirichia R."/>
            <person name="Lapidus A."/>
            <person name="Lucas S."/>
            <person name="Deshpande S."/>
            <person name="Pagani I."/>
            <person name="Tapia R."/>
            <person name="Cheng J.F."/>
            <person name="Goodwin L."/>
            <person name="Pitluck S."/>
            <person name="Liolios K."/>
            <person name="Ivanova N."/>
            <person name="Mavromatis K."/>
            <person name="Mikhailova N."/>
            <person name="Pati A."/>
            <person name="Chen A."/>
            <person name="Palaniappan K."/>
            <person name="Han C."/>
            <person name="Land M."/>
            <person name="Hauser L."/>
            <person name="Pan C."/>
            <person name="Brambilla E.M."/>
            <person name="Rohde M."/>
            <person name="Spring S."/>
            <person name="Sikorski J."/>
            <person name="Wirth R."/>
            <person name="Detter J.C."/>
            <person name="Woyke T."/>
            <person name="Bristow J."/>
            <person name="Eisen J.A."/>
            <person name="Markowitz V."/>
            <person name="Hugenholtz P."/>
            <person name="Kyrpides N.C."/>
            <person name="Klenk H.P."/>
        </authorList>
    </citation>
    <scope>NUCLEOTIDE SEQUENCE [LARGE SCALE GENOMIC DNA]</scope>
    <source>
        <strain evidence="3">DSM 11699 / BSA</strain>
    </source>
</reference>
<keyword evidence="1" id="KW-0175">Coiled coil</keyword>
<accession>F0S435</accession>
<evidence type="ECO:0000313" key="2">
    <source>
        <dbReference type="EMBL" id="ADY73607.1"/>
    </source>
</evidence>
<dbReference type="KEGG" id="dte:Dester_0968"/>
<dbReference type="AlphaFoldDB" id="F0S435"/>
<protein>
    <recommendedName>
        <fullName evidence="4">YtxH domain-containing protein</fullName>
    </recommendedName>
</protein>
<feature type="coiled-coil region" evidence="1">
    <location>
        <begin position="73"/>
        <end position="100"/>
    </location>
</feature>
<dbReference type="InParanoid" id="F0S435"/>
<dbReference type="STRING" id="868864.Dester_0968"/>
<dbReference type="EMBL" id="CP002543">
    <property type="protein sequence ID" value="ADY73607.1"/>
    <property type="molecule type" value="Genomic_DNA"/>
</dbReference>
<name>F0S435_DESTD</name>
<keyword evidence="3" id="KW-1185">Reference proteome</keyword>
<evidence type="ECO:0008006" key="4">
    <source>
        <dbReference type="Google" id="ProtNLM"/>
    </source>
</evidence>
<evidence type="ECO:0000313" key="3">
    <source>
        <dbReference type="Proteomes" id="UP000007102"/>
    </source>
</evidence>
<gene>
    <name evidence="2" type="ordered locus">Dester_0968</name>
</gene>
<organism evidence="2 3">
    <name type="scientific">Desulfurobacterium thermolithotrophum (strain DSM 11699 / BSA)</name>
    <dbReference type="NCBI Taxonomy" id="868864"/>
    <lineage>
        <taxon>Bacteria</taxon>
        <taxon>Pseudomonadati</taxon>
        <taxon>Aquificota</taxon>
        <taxon>Aquificia</taxon>
        <taxon>Desulfurobacteriales</taxon>
        <taxon>Desulfurobacteriaceae</taxon>
        <taxon>Desulfurobacterium</taxon>
    </lineage>
</organism>
<reference evidence="3" key="2">
    <citation type="submission" date="2011-02" db="EMBL/GenBank/DDBJ databases">
        <title>The complete genome of Desulfurobacterium thermolithotrophum DSM 11699.</title>
        <authorList>
            <consortium name="US DOE Joint Genome Institute (JGI-PGF)"/>
            <person name="Lucas S."/>
            <person name="Copeland A."/>
            <person name="Lapidus A."/>
            <person name="Bruce D."/>
            <person name="Goodwin L."/>
            <person name="Pitluck S."/>
            <person name="Kyrpides N."/>
            <person name="Mavromatis K."/>
            <person name="Pagani I."/>
            <person name="Ivanova N."/>
            <person name="Mikhailova N."/>
            <person name="Daligault H."/>
            <person name="Detter J.C."/>
            <person name="Tapia R."/>
            <person name="Han C."/>
            <person name="Land M."/>
            <person name="Hauser L."/>
            <person name="Markowitz V."/>
            <person name="Cheng J.-F."/>
            <person name="Hugenholtz P."/>
            <person name="Woyke T."/>
            <person name="Wu D."/>
            <person name="Spring S."/>
            <person name="Brambilla E."/>
            <person name="Klenk H.-P."/>
            <person name="Eisen J.A."/>
        </authorList>
    </citation>
    <scope>NUCLEOTIDE SEQUENCE [LARGE SCALE GENOMIC DNA]</scope>
    <source>
        <strain evidence="3">DSM 11699 / BSA</strain>
    </source>
</reference>
<dbReference type="HOGENOM" id="CLU_181621_0_0_0"/>